<feature type="transmembrane region" description="Helical" evidence="1">
    <location>
        <begin position="58"/>
        <end position="77"/>
    </location>
</feature>
<keyword evidence="1" id="KW-0472">Membrane</keyword>
<reference evidence="3" key="1">
    <citation type="submission" date="2024-02" db="UniProtKB">
        <authorList>
            <consortium name="WormBaseParasite"/>
        </authorList>
    </citation>
    <scope>IDENTIFICATION</scope>
</reference>
<evidence type="ECO:0000313" key="3">
    <source>
        <dbReference type="WBParaSite" id="MBELARI_LOCUS20543"/>
    </source>
</evidence>
<keyword evidence="1" id="KW-0812">Transmembrane</keyword>
<dbReference type="AlphaFoldDB" id="A0AAF3J783"/>
<keyword evidence="2" id="KW-1185">Reference proteome</keyword>
<feature type="transmembrane region" description="Helical" evidence="1">
    <location>
        <begin position="33"/>
        <end position="52"/>
    </location>
</feature>
<evidence type="ECO:0000313" key="2">
    <source>
        <dbReference type="Proteomes" id="UP000887575"/>
    </source>
</evidence>
<proteinExistence type="predicted"/>
<dbReference type="WBParaSite" id="MBELARI_LOCUS20543">
    <property type="protein sequence ID" value="MBELARI_LOCUS20543"/>
    <property type="gene ID" value="MBELARI_LOCUS20543"/>
</dbReference>
<name>A0AAF3J783_9BILA</name>
<dbReference type="Proteomes" id="UP000887575">
    <property type="component" value="Unassembled WGS sequence"/>
</dbReference>
<organism evidence="2 3">
    <name type="scientific">Mesorhabditis belari</name>
    <dbReference type="NCBI Taxonomy" id="2138241"/>
    <lineage>
        <taxon>Eukaryota</taxon>
        <taxon>Metazoa</taxon>
        <taxon>Ecdysozoa</taxon>
        <taxon>Nematoda</taxon>
        <taxon>Chromadorea</taxon>
        <taxon>Rhabditida</taxon>
        <taxon>Rhabditina</taxon>
        <taxon>Rhabditomorpha</taxon>
        <taxon>Rhabditoidea</taxon>
        <taxon>Rhabditidae</taxon>
        <taxon>Mesorhabditinae</taxon>
        <taxon>Mesorhabditis</taxon>
    </lineage>
</organism>
<protein>
    <submittedName>
        <fullName evidence="3">Uncharacterized protein</fullName>
    </submittedName>
</protein>
<evidence type="ECO:0000256" key="1">
    <source>
        <dbReference type="SAM" id="Phobius"/>
    </source>
</evidence>
<accession>A0AAF3J783</accession>
<keyword evidence="1" id="KW-1133">Transmembrane helix</keyword>
<sequence>MTALNLKAQKAAGITREDSTSLFCSISGSLTRLLILYFFVIIASILGFAYYFTQCLYLLVAIGVLMGAFCLALPKLIQFFIRTENATFECRLVQKESTGRPPVPIYTIPSEFMV</sequence>